<evidence type="ECO:0000313" key="2">
    <source>
        <dbReference type="EMBL" id="KAK0391552.1"/>
    </source>
</evidence>
<accession>A0AA39GQ80</accession>
<comment type="caution">
    <text evidence="2">The sequence shown here is derived from an EMBL/GenBank/DDBJ whole genome shotgun (WGS) entry which is preliminary data.</text>
</comment>
<dbReference type="AlphaFoldDB" id="A0AA39GQ80"/>
<keyword evidence="1" id="KW-0732">Signal</keyword>
<protein>
    <recommendedName>
        <fullName evidence="4">Clock-controlled pheromone ccg-4</fullName>
    </recommendedName>
</protein>
<evidence type="ECO:0008006" key="4">
    <source>
        <dbReference type="Google" id="ProtNLM"/>
    </source>
</evidence>
<dbReference type="EMBL" id="JAPDFR010000001">
    <property type="protein sequence ID" value="KAK0391552.1"/>
    <property type="molecule type" value="Genomic_DNA"/>
</dbReference>
<keyword evidence="3" id="KW-1185">Reference proteome</keyword>
<organism evidence="2 3">
    <name type="scientific">Sarocladium strictum</name>
    <name type="common">Black bundle disease fungus</name>
    <name type="synonym">Acremonium strictum</name>
    <dbReference type="NCBI Taxonomy" id="5046"/>
    <lineage>
        <taxon>Eukaryota</taxon>
        <taxon>Fungi</taxon>
        <taxon>Dikarya</taxon>
        <taxon>Ascomycota</taxon>
        <taxon>Pezizomycotina</taxon>
        <taxon>Sordariomycetes</taxon>
        <taxon>Hypocreomycetidae</taxon>
        <taxon>Hypocreales</taxon>
        <taxon>Sarocladiaceae</taxon>
        <taxon>Sarocladium</taxon>
    </lineage>
</organism>
<reference evidence="2" key="1">
    <citation type="submission" date="2022-10" db="EMBL/GenBank/DDBJ databases">
        <title>Determination and structural analysis of whole genome sequence of Sarocladium strictum F4-1.</title>
        <authorList>
            <person name="Hu L."/>
            <person name="Jiang Y."/>
        </authorList>
    </citation>
    <scope>NUCLEOTIDE SEQUENCE</scope>
    <source>
        <strain evidence="2">F4-1</strain>
    </source>
</reference>
<dbReference type="Proteomes" id="UP001175261">
    <property type="component" value="Unassembled WGS sequence"/>
</dbReference>
<feature type="chain" id="PRO_5041249151" description="Clock-controlled pheromone ccg-4" evidence="1">
    <location>
        <begin position="18"/>
        <end position="328"/>
    </location>
</feature>
<name>A0AA39GQ80_SARSR</name>
<evidence type="ECO:0000256" key="1">
    <source>
        <dbReference type="SAM" id="SignalP"/>
    </source>
</evidence>
<proteinExistence type="predicted"/>
<sequence length="328" mass="36034">MKLTIAAAALMATSAMAAPNAEPWCYRKGQSCWKRDALANPKAEPWCYRKGQSCWKAKRDAEAEADPWCYRKGQSCWKRAAAADAFAEAIFTSGGLQDRSPEANYSNAPGGAAFNAKRQINELAGLIALAEADPEGYYASLSLEDEFDGDTEADADADATVDADATKEKRDASPWCYRKGQSCWKRDALPEPVAAPEADAAAEPWCGRKGQSCWKVKRAEEHDKRWCYRKGQSCWKAKRAAEAVLEAIAGPDAEAFDTKPFDPAHFAKRNAEPWCYRKGQSCWKRDAQPEAEADPEPWCTRPGASCWAAKRDIQAMASVARSIIASAD</sequence>
<feature type="signal peptide" evidence="1">
    <location>
        <begin position="1"/>
        <end position="17"/>
    </location>
</feature>
<evidence type="ECO:0000313" key="3">
    <source>
        <dbReference type="Proteomes" id="UP001175261"/>
    </source>
</evidence>
<gene>
    <name evidence="2" type="ORF">NLU13_1052</name>
</gene>